<dbReference type="InterPro" id="IPR052356">
    <property type="entry name" value="Thiol_S-MT"/>
</dbReference>
<dbReference type="GO" id="GO:0008757">
    <property type="term" value="F:S-adenosylmethionine-dependent methyltransferase activity"/>
    <property type="evidence" value="ECO:0007669"/>
    <property type="project" value="InterPro"/>
</dbReference>
<protein>
    <submittedName>
        <fullName evidence="2">Probable phosphatidylethanolamine N-methyltransferase</fullName>
    </submittedName>
</protein>
<dbReference type="PANTHER" id="PTHR45036">
    <property type="entry name" value="METHYLTRANSFERASE LIKE 7B"/>
    <property type="match status" value="1"/>
</dbReference>
<evidence type="ECO:0000259" key="1">
    <source>
        <dbReference type="Pfam" id="PF08241"/>
    </source>
</evidence>
<organism evidence="2">
    <name type="scientific">hydrothermal vent metagenome</name>
    <dbReference type="NCBI Taxonomy" id="652676"/>
    <lineage>
        <taxon>unclassified sequences</taxon>
        <taxon>metagenomes</taxon>
        <taxon>ecological metagenomes</taxon>
    </lineage>
</organism>
<keyword evidence="2" id="KW-0489">Methyltransferase</keyword>
<evidence type="ECO:0000313" key="2">
    <source>
        <dbReference type="EMBL" id="VAX01317.1"/>
    </source>
</evidence>
<dbReference type="InterPro" id="IPR013216">
    <property type="entry name" value="Methyltransf_11"/>
</dbReference>
<name>A0A3B1B8F2_9ZZZZ</name>
<gene>
    <name evidence="2" type="ORF">MNBD_GAMMA22-3126</name>
</gene>
<dbReference type="GO" id="GO:0032259">
    <property type="term" value="P:methylation"/>
    <property type="evidence" value="ECO:0007669"/>
    <property type="project" value="UniProtKB-KW"/>
</dbReference>
<dbReference type="CDD" id="cd02440">
    <property type="entry name" value="AdoMet_MTases"/>
    <property type="match status" value="1"/>
</dbReference>
<dbReference type="EMBL" id="UOFS01000048">
    <property type="protein sequence ID" value="VAX01317.1"/>
    <property type="molecule type" value="Genomic_DNA"/>
</dbReference>
<dbReference type="Pfam" id="PF08241">
    <property type="entry name" value="Methyltransf_11"/>
    <property type="match status" value="1"/>
</dbReference>
<proteinExistence type="predicted"/>
<dbReference type="AlphaFoldDB" id="A0A3B1B8F2"/>
<keyword evidence="2" id="KW-0808">Transferase</keyword>
<dbReference type="InterPro" id="IPR029063">
    <property type="entry name" value="SAM-dependent_MTases_sf"/>
</dbReference>
<reference evidence="2" key="1">
    <citation type="submission" date="2018-06" db="EMBL/GenBank/DDBJ databases">
        <authorList>
            <person name="Zhirakovskaya E."/>
        </authorList>
    </citation>
    <scope>NUCLEOTIDE SEQUENCE</scope>
</reference>
<feature type="domain" description="Methyltransferase type 11" evidence="1">
    <location>
        <begin position="44"/>
        <end position="133"/>
    </location>
</feature>
<dbReference type="PANTHER" id="PTHR45036:SF1">
    <property type="entry name" value="METHYLTRANSFERASE LIKE 7A"/>
    <property type="match status" value="1"/>
</dbReference>
<dbReference type="SUPFAM" id="SSF53335">
    <property type="entry name" value="S-adenosyl-L-methionine-dependent methyltransferases"/>
    <property type="match status" value="1"/>
</dbReference>
<sequence length="197" mass="22168">MALQHSYRFIAPIYNKIVARATYNMRKKSIEQIASVENKKILIAGIGTGLDIPHLNTNAHYTGIDITPSMLRKIPSNTLKSLDLCIGDVMQLPYKDNSFDIVLMHLILAVVPNSQKALLEASRVTKSGGSIIVLDKFLRPTQKAYFRRLISPLIGQIATQTNVVFEKIVNSCPNLTLISDEETELSSWFRRIELQKQ</sequence>
<accession>A0A3B1B8F2</accession>
<dbReference type="Gene3D" id="3.40.50.150">
    <property type="entry name" value="Vaccinia Virus protein VP39"/>
    <property type="match status" value="1"/>
</dbReference>